<protein>
    <submittedName>
        <fullName evidence="12">Homogentisate solanesyltransferase</fullName>
    </submittedName>
</protein>
<feature type="transmembrane region" description="Helical" evidence="11">
    <location>
        <begin position="289"/>
        <end position="306"/>
    </location>
</feature>
<feature type="transmembrane region" description="Helical" evidence="11">
    <location>
        <begin position="214"/>
        <end position="236"/>
    </location>
</feature>
<dbReference type="PANTHER" id="PTHR43009:SF10">
    <property type="entry name" value="HOMOGENTISATE SOLANESYLTRANSFERASE, CHLOROPLASTIC"/>
    <property type="match status" value="1"/>
</dbReference>
<dbReference type="NCBIfam" id="NF009525">
    <property type="entry name" value="PRK12887.1"/>
    <property type="match status" value="1"/>
</dbReference>
<evidence type="ECO:0000256" key="10">
    <source>
        <dbReference type="ARBA" id="ARBA00023136"/>
    </source>
</evidence>
<feature type="transmembrane region" description="Helical" evidence="11">
    <location>
        <begin position="90"/>
        <end position="113"/>
    </location>
</feature>
<dbReference type="InterPro" id="IPR000537">
    <property type="entry name" value="UbiA_prenyltransferase"/>
</dbReference>
<evidence type="ECO:0000256" key="6">
    <source>
        <dbReference type="ARBA" id="ARBA00022679"/>
    </source>
</evidence>
<dbReference type="GO" id="GO:0004659">
    <property type="term" value="F:prenyltransferase activity"/>
    <property type="evidence" value="ECO:0007669"/>
    <property type="project" value="InterPro"/>
</dbReference>
<evidence type="ECO:0000313" key="13">
    <source>
        <dbReference type="Proteomes" id="UP001472866"/>
    </source>
</evidence>
<dbReference type="Proteomes" id="UP001472866">
    <property type="component" value="Chromosome 19"/>
</dbReference>
<evidence type="ECO:0000256" key="8">
    <source>
        <dbReference type="ARBA" id="ARBA00022946"/>
    </source>
</evidence>
<dbReference type="PANTHER" id="PTHR43009">
    <property type="entry name" value="HOMOGENTISATE SOLANESYLTRANSFERASE, CHLOROPLASTIC"/>
    <property type="match status" value="1"/>
</dbReference>
<evidence type="ECO:0000256" key="7">
    <source>
        <dbReference type="ARBA" id="ARBA00022692"/>
    </source>
</evidence>
<keyword evidence="13" id="KW-1185">Reference proteome</keyword>
<feature type="transmembrane region" description="Helical" evidence="11">
    <location>
        <begin position="160"/>
        <end position="177"/>
    </location>
</feature>
<dbReference type="AlphaFoldDB" id="A0AAX4PLM7"/>
<evidence type="ECO:0000313" key="12">
    <source>
        <dbReference type="EMBL" id="WZN67255.1"/>
    </source>
</evidence>
<evidence type="ECO:0000256" key="2">
    <source>
        <dbReference type="ARBA" id="ARBA00004229"/>
    </source>
</evidence>
<evidence type="ECO:0000256" key="11">
    <source>
        <dbReference type="SAM" id="Phobius"/>
    </source>
</evidence>
<feature type="transmembrane region" description="Helical" evidence="11">
    <location>
        <begin position="184"/>
        <end position="202"/>
    </location>
</feature>
<dbReference type="Pfam" id="PF01040">
    <property type="entry name" value="UbiA"/>
    <property type="match status" value="1"/>
</dbReference>
<dbReference type="GO" id="GO:0009507">
    <property type="term" value="C:chloroplast"/>
    <property type="evidence" value="ECO:0007669"/>
    <property type="project" value="UniProtKB-SubCell"/>
</dbReference>
<feature type="transmembrane region" description="Helical" evidence="11">
    <location>
        <begin position="134"/>
        <end position="154"/>
    </location>
</feature>
<dbReference type="InterPro" id="IPR044878">
    <property type="entry name" value="UbiA_sf"/>
</dbReference>
<evidence type="ECO:0000256" key="3">
    <source>
        <dbReference type="ARBA" id="ARBA00005985"/>
    </source>
</evidence>
<gene>
    <name evidence="12" type="ORF">HKI87_19g88280</name>
</gene>
<dbReference type="GO" id="GO:0016020">
    <property type="term" value="C:membrane"/>
    <property type="evidence" value="ECO:0007669"/>
    <property type="project" value="UniProtKB-SubCell"/>
</dbReference>
<organism evidence="12 13">
    <name type="scientific">Chloropicon roscoffensis</name>
    <dbReference type="NCBI Taxonomy" id="1461544"/>
    <lineage>
        <taxon>Eukaryota</taxon>
        <taxon>Viridiplantae</taxon>
        <taxon>Chlorophyta</taxon>
        <taxon>Chloropicophyceae</taxon>
        <taxon>Chloropicales</taxon>
        <taxon>Chloropicaceae</taxon>
        <taxon>Chloropicon</taxon>
    </lineage>
</organism>
<dbReference type="InterPro" id="IPR044502">
    <property type="entry name" value="AtHST-like"/>
</dbReference>
<comment type="similarity">
    <text evidence="3">Belongs to the UbiA prenyltransferase family.</text>
</comment>
<dbReference type="CDD" id="cd13960">
    <property type="entry name" value="PT_UbiA_HPT1"/>
    <property type="match status" value="1"/>
</dbReference>
<evidence type="ECO:0000256" key="5">
    <source>
        <dbReference type="ARBA" id="ARBA00022640"/>
    </source>
</evidence>
<reference evidence="12 13" key="1">
    <citation type="submission" date="2024-03" db="EMBL/GenBank/DDBJ databases">
        <title>Complete genome sequence of the green alga Chloropicon roscoffensis RCC1871.</title>
        <authorList>
            <person name="Lemieux C."/>
            <person name="Pombert J.-F."/>
            <person name="Otis C."/>
            <person name="Turmel M."/>
        </authorList>
    </citation>
    <scope>NUCLEOTIDE SEQUENCE [LARGE SCALE GENOMIC DNA]</scope>
    <source>
        <strain evidence="12 13">RCC1871</strain>
    </source>
</reference>
<feature type="transmembrane region" description="Helical" evidence="11">
    <location>
        <begin position="257"/>
        <end position="283"/>
    </location>
</feature>
<keyword evidence="7 11" id="KW-0812">Transmembrane</keyword>
<keyword evidence="9 11" id="KW-1133">Transmembrane helix</keyword>
<keyword evidence="4" id="KW-0150">Chloroplast</keyword>
<keyword evidence="8" id="KW-0809">Transit peptide</keyword>
<comment type="subcellular location">
    <subcellularLocation>
        <location evidence="1">Membrane</location>
        <topology evidence="1">Multi-pass membrane protein</topology>
    </subcellularLocation>
    <subcellularLocation>
        <location evidence="2">Plastid</location>
        <location evidence="2">Chloroplast</location>
    </subcellularLocation>
</comment>
<evidence type="ECO:0000256" key="1">
    <source>
        <dbReference type="ARBA" id="ARBA00004141"/>
    </source>
</evidence>
<proteinExistence type="inferred from homology"/>
<keyword evidence="5" id="KW-0934">Plastid</keyword>
<dbReference type="Gene3D" id="1.10.357.140">
    <property type="entry name" value="UbiA prenyltransferase"/>
    <property type="match status" value="1"/>
</dbReference>
<evidence type="ECO:0000256" key="9">
    <source>
        <dbReference type="ARBA" id="ARBA00022989"/>
    </source>
</evidence>
<dbReference type="EMBL" id="CP151519">
    <property type="protein sequence ID" value="WZN67255.1"/>
    <property type="molecule type" value="Genomic_DNA"/>
</dbReference>
<dbReference type="Gene3D" id="1.20.120.1780">
    <property type="entry name" value="UbiA prenyltransferase"/>
    <property type="match status" value="1"/>
</dbReference>
<name>A0AAX4PLM7_9CHLO</name>
<accession>A0AAX4PLM7</accession>
<evidence type="ECO:0000256" key="4">
    <source>
        <dbReference type="ARBA" id="ARBA00022528"/>
    </source>
</evidence>
<keyword evidence="6" id="KW-0808">Transferase</keyword>
<keyword evidence="10 11" id="KW-0472">Membrane</keyword>
<sequence length="343" mass="37356">MMASSSSVSNCNHARAPSRSRSTAWRTCASSSSAEPFASDPQKKANLLQAFWKFTRPHTIRGTILGSVALTSRVLFEHSNAIRWVLLPRAMAGVVALLCANAFIVGINQIYDVKIDEVNKPYLPIAAGEMSQSTAWVLITTLGLLGLTIVHTLFGQHIALLYTLSLVIGAVYSVPPLRLKQRPLPAMACIVLCRGFLLNYGVNDAACAALGVPFVWKFPVAFITGFVTCFAVIISAAKDLPDVEGDKKENVKTFATWLGTGKVAMASIALLMLNYAAAIYLGFTQPSQFNSALMVGGHLVLAGCLISQATRLHMTGYSQQGIKNFYRFIWNLFYAEYALYPFI</sequence>